<organism evidence="2 3">
    <name type="scientific">Hoeflea ulvae</name>
    <dbReference type="NCBI Taxonomy" id="2983764"/>
    <lineage>
        <taxon>Bacteria</taxon>
        <taxon>Pseudomonadati</taxon>
        <taxon>Pseudomonadota</taxon>
        <taxon>Alphaproteobacteria</taxon>
        <taxon>Hyphomicrobiales</taxon>
        <taxon>Rhizobiaceae</taxon>
        <taxon>Hoeflea</taxon>
    </lineage>
</organism>
<feature type="compositionally biased region" description="Acidic residues" evidence="1">
    <location>
        <begin position="30"/>
        <end position="45"/>
    </location>
</feature>
<dbReference type="Proteomes" id="UP001081283">
    <property type="component" value="Unassembled WGS sequence"/>
</dbReference>
<gene>
    <name evidence="2" type="ORF">OEG82_14625</name>
</gene>
<keyword evidence="3" id="KW-1185">Reference proteome</keyword>
<dbReference type="EMBL" id="JAOVZQ010000001">
    <property type="protein sequence ID" value="MCY0095247.1"/>
    <property type="molecule type" value="Genomic_DNA"/>
</dbReference>
<evidence type="ECO:0000313" key="2">
    <source>
        <dbReference type="EMBL" id="MCY0095247.1"/>
    </source>
</evidence>
<accession>A0ABT3YHF6</accession>
<name>A0ABT3YHF6_9HYPH</name>
<dbReference type="RefSeq" id="WP_267613136.1">
    <property type="nucleotide sequence ID" value="NZ_JAOVZQ010000001.1"/>
</dbReference>
<proteinExistence type="predicted"/>
<evidence type="ECO:0000256" key="1">
    <source>
        <dbReference type="SAM" id="MobiDB-lite"/>
    </source>
</evidence>
<comment type="caution">
    <text evidence="2">The sequence shown here is derived from an EMBL/GenBank/DDBJ whole genome shotgun (WGS) entry which is preliminary data.</text>
</comment>
<evidence type="ECO:0000313" key="3">
    <source>
        <dbReference type="Proteomes" id="UP001081283"/>
    </source>
</evidence>
<protein>
    <submittedName>
        <fullName evidence="2">Uncharacterized protein</fullName>
    </submittedName>
</protein>
<reference evidence="2" key="1">
    <citation type="submission" date="2022-10" db="EMBL/GenBank/DDBJ databases">
        <title>Hoeflea sp. J2-29, isolated from marine algae.</title>
        <authorList>
            <person name="Kristyanto S."/>
            <person name="Kim J.M."/>
            <person name="Jeon C.O."/>
        </authorList>
    </citation>
    <scope>NUCLEOTIDE SEQUENCE</scope>
    <source>
        <strain evidence="2">J2-29</strain>
    </source>
</reference>
<feature type="region of interest" description="Disordered" evidence="1">
    <location>
        <begin position="1"/>
        <end position="53"/>
    </location>
</feature>
<sequence length="65" mass="7281">MARKKVVHPAVPPTRRKPSTRSETALLLLETEETDDEDETVEEAGSESISILFDDAETYQPSSLY</sequence>